<gene>
    <name evidence="9" type="ORF">GZH47_15610</name>
</gene>
<dbReference type="EMBL" id="CP048286">
    <property type="protein sequence ID" value="QHW32098.1"/>
    <property type="molecule type" value="Genomic_DNA"/>
</dbReference>
<dbReference type="AlphaFoldDB" id="A0A6C0P0V0"/>
<feature type="transmembrane region" description="Helical" evidence="7">
    <location>
        <begin position="156"/>
        <end position="176"/>
    </location>
</feature>
<feature type="transmembrane region" description="Helical" evidence="7">
    <location>
        <begin position="93"/>
        <end position="117"/>
    </location>
</feature>
<evidence type="ECO:0000256" key="1">
    <source>
        <dbReference type="ARBA" id="ARBA00004651"/>
    </source>
</evidence>
<dbReference type="InterPro" id="IPR020846">
    <property type="entry name" value="MFS_dom"/>
</dbReference>
<feature type="transmembrane region" description="Helical" evidence="7">
    <location>
        <begin position="331"/>
        <end position="353"/>
    </location>
</feature>
<feature type="domain" description="Major facilitator superfamily (MFS) profile" evidence="8">
    <location>
        <begin position="4"/>
        <end position="418"/>
    </location>
</feature>
<protein>
    <submittedName>
        <fullName evidence="9">MFS transporter</fullName>
    </submittedName>
</protein>
<feature type="transmembrane region" description="Helical" evidence="7">
    <location>
        <begin position="129"/>
        <end position="150"/>
    </location>
</feature>
<feature type="transmembrane region" description="Helical" evidence="7">
    <location>
        <begin position="365"/>
        <end position="383"/>
    </location>
</feature>
<dbReference type="InterPro" id="IPR036259">
    <property type="entry name" value="MFS_trans_sf"/>
</dbReference>
<dbReference type="GO" id="GO:0022857">
    <property type="term" value="F:transmembrane transporter activity"/>
    <property type="evidence" value="ECO:0007669"/>
    <property type="project" value="InterPro"/>
</dbReference>
<dbReference type="InterPro" id="IPR011701">
    <property type="entry name" value="MFS"/>
</dbReference>
<evidence type="ECO:0000256" key="3">
    <source>
        <dbReference type="ARBA" id="ARBA00022448"/>
    </source>
</evidence>
<feature type="transmembrane region" description="Helical" evidence="7">
    <location>
        <begin position="39"/>
        <end position="62"/>
    </location>
</feature>
<keyword evidence="4 7" id="KW-0812">Transmembrane</keyword>
<comment type="subcellular location">
    <subcellularLocation>
        <location evidence="1">Cell membrane</location>
        <topology evidence="1">Multi-pass membrane protein</topology>
    </subcellularLocation>
</comment>
<evidence type="ECO:0000259" key="8">
    <source>
        <dbReference type="PROSITE" id="PS50850"/>
    </source>
</evidence>
<dbReference type="KEGG" id="prz:GZH47_15610"/>
<dbReference type="GO" id="GO:0005886">
    <property type="term" value="C:plasma membrane"/>
    <property type="evidence" value="ECO:0007669"/>
    <property type="project" value="UniProtKB-SubCell"/>
</dbReference>
<reference evidence="9 10" key="1">
    <citation type="submission" date="2020-02" db="EMBL/GenBank/DDBJ databases">
        <title>Paenibacillus sp. nov., isolated from rhizosphere soil of tomato.</title>
        <authorList>
            <person name="Weon H.-Y."/>
            <person name="Lee S.A."/>
        </authorList>
    </citation>
    <scope>NUCLEOTIDE SEQUENCE [LARGE SCALE GENOMIC DNA]</scope>
    <source>
        <strain evidence="9 10">14171R-81</strain>
    </source>
</reference>
<evidence type="ECO:0000256" key="7">
    <source>
        <dbReference type="SAM" id="Phobius"/>
    </source>
</evidence>
<feature type="transmembrane region" description="Helical" evidence="7">
    <location>
        <begin position="276"/>
        <end position="295"/>
    </location>
</feature>
<sequence length="433" mass="45690">MRKLLILGCLSYLAIGFGHVAVGAVMEQLVLKYGVNYEAGGQLIMNQFLGFLAGVLLAPWLIRRVGRRFSIVLAFVGFAVAETGYALEPDWAVMLGLALIAGFGFGLGETCIGALVIEILEERKASAMSLLEVFFGIGALVLPAAAAWLILQGYWLWTFGSVAALGSVVLALWLLLPLGEAEAYMGKGLRQGGAMAAEVGAGAGVDSGTRAAAETAAGSVEAPKTAKVQGTGYSRGGMTLLLLGAAFFAVYVGLEMSFTNYLPAIMSRKSGLSESAATISLSLYWAAISFGRLFVGRITGRMGYRNFLLVCCLCAAAVFTGLALVDQAAAVIGLIVVTGLAMAGMFAIGLVYVNEAFPDKIDRTTSILISCGGLGGALLPKVTGWLLDSFDVNRAMWQFFACSVIMLLLMGLVSREQGRLKRRRKGLVEQRNG</sequence>
<dbReference type="InterPro" id="IPR051788">
    <property type="entry name" value="MFS_Transporter"/>
</dbReference>
<evidence type="ECO:0000256" key="6">
    <source>
        <dbReference type="ARBA" id="ARBA00023136"/>
    </source>
</evidence>
<dbReference type="SUPFAM" id="SSF103473">
    <property type="entry name" value="MFS general substrate transporter"/>
    <property type="match status" value="1"/>
</dbReference>
<keyword evidence="6 7" id="KW-0472">Membrane</keyword>
<feature type="transmembrane region" description="Helical" evidence="7">
    <location>
        <begin position="237"/>
        <end position="256"/>
    </location>
</feature>
<organism evidence="9 10">
    <name type="scientific">Paenibacillus rhizovicinus</name>
    <dbReference type="NCBI Taxonomy" id="2704463"/>
    <lineage>
        <taxon>Bacteria</taxon>
        <taxon>Bacillati</taxon>
        <taxon>Bacillota</taxon>
        <taxon>Bacilli</taxon>
        <taxon>Bacillales</taxon>
        <taxon>Paenibacillaceae</taxon>
        <taxon>Paenibacillus</taxon>
    </lineage>
</organism>
<dbReference type="Proteomes" id="UP000479114">
    <property type="component" value="Chromosome"/>
</dbReference>
<accession>A0A6C0P0V0</accession>
<dbReference type="RefSeq" id="WP_162640902.1">
    <property type="nucleotide sequence ID" value="NZ_CP048286.1"/>
</dbReference>
<evidence type="ECO:0000313" key="9">
    <source>
        <dbReference type="EMBL" id="QHW32098.1"/>
    </source>
</evidence>
<evidence type="ECO:0000256" key="2">
    <source>
        <dbReference type="ARBA" id="ARBA00008335"/>
    </source>
</evidence>
<keyword evidence="3" id="KW-0813">Transport</keyword>
<feature type="transmembrane region" description="Helical" evidence="7">
    <location>
        <begin position="307"/>
        <end position="325"/>
    </location>
</feature>
<dbReference type="PROSITE" id="PS50850">
    <property type="entry name" value="MFS"/>
    <property type="match status" value="1"/>
</dbReference>
<evidence type="ECO:0000256" key="4">
    <source>
        <dbReference type="ARBA" id="ARBA00022692"/>
    </source>
</evidence>
<dbReference type="PANTHER" id="PTHR23514">
    <property type="entry name" value="BYPASS OF STOP CODON PROTEIN 6"/>
    <property type="match status" value="1"/>
</dbReference>
<proteinExistence type="inferred from homology"/>
<keyword evidence="5 7" id="KW-1133">Transmembrane helix</keyword>
<evidence type="ECO:0000256" key="5">
    <source>
        <dbReference type="ARBA" id="ARBA00022989"/>
    </source>
</evidence>
<comment type="similarity">
    <text evidence="2">Belongs to the major facilitator superfamily.</text>
</comment>
<name>A0A6C0P0V0_9BACL</name>
<dbReference type="Gene3D" id="1.20.1250.20">
    <property type="entry name" value="MFS general substrate transporter like domains"/>
    <property type="match status" value="2"/>
</dbReference>
<feature type="transmembrane region" description="Helical" evidence="7">
    <location>
        <begin position="395"/>
        <end position="414"/>
    </location>
</feature>
<feature type="transmembrane region" description="Helical" evidence="7">
    <location>
        <begin position="69"/>
        <end position="87"/>
    </location>
</feature>
<dbReference type="Pfam" id="PF07690">
    <property type="entry name" value="MFS_1"/>
    <property type="match status" value="1"/>
</dbReference>
<evidence type="ECO:0000313" key="10">
    <source>
        <dbReference type="Proteomes" id="UP000479114"/>
    </source>
</evidence>
<dbReference type="PANTHER" id="PTHR23514:SF3">
    <property type="entry name" value="BYPASS OF STOP CODON PROTEIN 6"/>
    <property type="match status" value="1"/>
</dbReference>
<keyword evidence="10" id="KW-1185">Reference proteome</keyword>